<reference evidence="10" key="1">
    <citation type="submission" date="2007-04" db="EMBL/GenBank/DDBJ databases">
        <title>Complete sequence of plasmid pRSPA01 of Rhodobacter sphaeroides ATCC 17025.</title>
        <authorList>
            <consortium name="US DOE Joint Genome Institute"/>
            <person name="Copeland A."/>
            <person name="Lucas S."/>
            <person name="Lapidus A."/>
            <person name="Barry K."/>
            <person name="Detter J.C."/>
            <person name="Glavina del Rio T."/>
            <person name="Hammon N."/>
            <person name="Israni S."/>
            <person name="Dalin E."/>
            <person name="Tice H."/>
            <person name="Pitluck S."/>
            <person name="Chertkov O."/>
            <person name="Brettin T."/>
            <person name="Bruce D."/>
            <person name="Han C."/>
            <person name="Schmutz J."/>
            <person name="Larimer F."/>
            <person name="Land M."/>
            <person name="Hauser L."/>
            <person name="Kyrpides N."/>
            <person name="Kim E."/>
            <person name="Richardson P."/>
            <person name="Mackenzie C."/>
            <person name="Choudhary M."/>
            <person name="Donohue T.J."/>
            <person name="Kaplan S."/>
        </authorList>
    </citation>
    <scope>NUCLEOTIDE SEQUENCE [LARGE SCALE GENOMIC DNA]</scope>
    <source>
        <strain evidence="10">ATCC 17025</strain>
        <plasmid evidence="10">pRSPA01</plasmid>
    </source>
</reference>
<evidence type="ECO:0000313" key="10">
    <source>
        <dbReference type="EMBL" id="ABP72547.1"/>
    </source>
</evidence>
<dbReference type="InterPro" id="IPR000298">
    <property type="entry name" value="Cyt_c_oxidase-like_su3"/>
</dbReference>
<dbReference type="KEGG" id="rsq:Rsph17025_3679"/>
<sequence>MAGRTQPEREVGMQDQTLVAPPPEAEAPPLPGDLMMWILIVSELLVFGAGLAAMMAVRLSDPAGFAAAQDLLHRGAAGLNTLVLVTSGLLAALATRAAFEGRVARVRLLLAGAAALGLVFLIVKGSEFRDLASAGISTESHAFFTFYYLLTGFHAAHVAAGILLFAVVGWRCWPAGVEMAAAFWHMVDLVWVLILPVVYLLS</sequence>
<feature type="transmembrane region" description="Helical" evidence="8">
    <location>
        <begin position="105"/>
        <end position="123"/>
    </location>
</feature>
<keyword evidence="5 8" id="KW-0472">Membrane</keyword>
<evidence type="ECO:0000256" key="5">
    <source>
        <dbReference type="ARBA" id="ARBA00023136"/>
    </source>
</evidence>
<comment type="similarity">
    <text evidence="2 6">Belongs to the cytochrome c oxidase subunit 3 family.</text>
</comment>
<evidence type="ECO:0000256" key="6">
    <source>
        <dbReference type="RuleBase" id="RU003376"/>
    </source>
</evidence>
<keyword evidence="10" id="KW-0614">Plasmid</keyword>
<feature type="transmembrane region" description="Helical" evidence="8">
    <location>
        <begin position="144"/>
        <end position="170"/>
    </location>
</feature>
<feature type="domain" description="Heme-copper oxidase subunit III family profile" evidence="9">
    <location>
        <begin position="36"/>
        <end position="202"/>
    </location>
</feature>
<accession>A4WYT3</accession>
<keyword evidence="3 6" id="KW-0812">Transmembrane</keyword>
<geneLocation type="plasmid" evidence="10">
    <name>pRSPA01</name>
</geneLocation>
<evidence type="ECO:0000256" key="8">
    <source>
        <dbReference type="SAM" id="Phobius"/>
    </source>
</evidence>
<proteinExistence type="inferred from homology"/>
<comment type="subcellular location">
    <subcellularLocation>
        <location evidence="6">Cell membrane</location>
        <topology evidence="6">Multi-pass membrane protein</topology>
    </subcellularLocation>
    <subcellularLocation>
        <location evidence="1">Membrane</location>
        <topology evidence="1">Multi-pass membrane protein</topology>
    </subcellularLocation>
</comment>
<feature type="transmembrane region" description="Helical" evidence="8">
    <location>
        <begin position="182"/>
        <end position="201"/>
    </location>
</feature>
<dbReference type="SUPFAM" id="SSF81452">
    <property type="entry name" value="Cytochrome c oxidase subunit III-like"/>
    <property type="match status" value="1"/>
</dbReference>
<evidence type="ECO:0000256" key="1">
    <source>
        <dbReference type="ARBA" id="ARBA00004141"/>
    </source>
</evidence>
<dbReference type="AlphaFoldDB" id="A4WYT3"/>
<dbReference type="GO" id="GO:0019646">
    <property type="term" value="P:aerobic electron transport chain"/>
    <property type="evidence" value="ECO:0007669"/>
    <property type="project" value="InterPro"/>
</dbReference>
<evidence type="ECO:0000259" key="9">
    <source>
        <dbReference type="PROSITE" id="PS50253"/>
    </source>
</evidence>
<evidence type="ECO:0000256" key="7">
    <source>
        <dbReference type="SAM" id="MobiDB-lite"/>
    </source>
</evidence>
<feature type="transmembrane region" description="Helical" evidence="8">
    <location>
        <begin position="77"/>
        <end position="99"/>
    </location>
</feature>
<protein>
    <recommendedName>
        <fullName evidence="9">Heme-copper oxidase subunit III family profile domain-containing protein</fullName>
    </recommendedName>
</protein>
<dbReference type="Gene3D" id="1.20.120.80">
    <property type="entry name" value="Cytochrome c oxidase, subunit III, four-helix bundle"/>
    <property type="match status" value="1"/>
</dbReference>
<dbReference type="PANTHER" id="PTHR11403">
    <property type="entry name" value="CYTOCHROME C OXIDASE SUBUNIT III"/>
    <property type="match status" value="1"/>
</dbReference>
<organism evidence="10">
    <name type="scientific">Cereibacter sphaeroides (strain ATCC 17025 / ATH 2.4.3)</name>
    <name type="common">Rhodobacter sphaeroides</name>
    <dbReference type="NCBI Taxonomy" id="349102"/>
    <lineage>
        <taxon>Bacteria</taxon>
        <taxon>Pseudomonadati</taxon>
        <taxon>Pseudomonadota</taxon>
        <taxon>Alphaproteobacteria</taxon>
        <taxon>Rhodobacterales</taxon>
        <taxon>Paracoccaceae</taxon>
        <taxon>Cereibacter</taxon>
    </lineage>
</organism>
<evidence type="ECO:0000256" key="4">
    <source>
        <dbReference type="ARBA" id="ARBA00022989"/>
    </source>
</evidence>
<keyword evidence="4 8" id="KW-1133">Transmembrane helix</keyword>
<evidence type="ECO:0000256" key="3">
    <source>
        <dbReference type="ARBA" id="ARBA00022692"/>
    </source>
</evidence>
<dbReference type="InterPro" id="IPR024791">
    <property type="entry name" value="Cyt_c/ubiquinol_Oxase_su3"/>
</dbReference>
<dbReference type="Pfam" id="PF00510">
    <property type="entry name" value="COX3"/>
    <property type="match status" value="1"/>
</dbReference>
<feature type="region of interest" description="Disordered" evidence="7">
    <location>
        <begin position="1"/>
        <end position="25"/>
    </location>
</feature>
<evidence type="ECO:0000256" key="2">
    <source>
        <dbReference type="ARBA" id="ARBA00010581"/>
    </source>
</evidence>
<dbReference type="InterPro" id="IPR035973">
    <property type="entry name" value="Cyt_c_oxidase_su3-like_sf"/>
</dbReference>
<feature type="compositionally biased region" description="Basic and acidic residues" evidence="7">
    <location>
        <begin position="1"/>
        <end position="12"/>
    </location>
</feature>
<dbReference type="PANTHER" id="PTHR11403:SF6">
    <property type="entry name" value="NITRIC OXIDE REDUCTASE SUBUNIT E"/>
    <property type="match status" value="1"/>
</dbReference>
<dbReference type="HOGENOM" id="CLU_044071_2_0_5"/>
<feature type="transmembrane region" description="Helical" evidence="8">
    <location>
        <begin position="34"/>
        <end position="57"/>
    </location>
</feature>
<name>A4WYT3_CERS5</name>
<gene>
    <name evidence="10" type="ordered locus">Rsph17025_3679</name>
</gene>
<dbReference type="EMBL" id="CP000662">
    <property type="protein sequence ID" value="ABP72547.1"/>
    <property type="molecule type" value="Genomic_DNA"/>
</dbReference>
<dbReference type="PROSITE" id="PS50253">
    <property type="entry name" value="COX3"/>
    <property type="match status" value="1"/>
</dbReference>
<dbReference type="InterPro" id="IPR013833">
    <property type="entry name" value="Cyt_c_oxidase_su3_a-hlx"/>
</dbReference>
<dbReference type="GO" id="GO:0005886">
    <property type="term" value="C:plasma membrane"/>
    <property type="evidence" value="ECO:0007669"/>
    <property type="project" value="UniProtKB-SubCell"/>
</dbReference>
<dbReference type="GO" id="GO:0004129">
    <property type="term" value="F:cytochrome-c oxidase activity"/>
    <property type="evidence" value="ECO:0007669"/>
    <property type="project" value="InterPro"/>
</dbReference>
<dbReference type="BioCyc" id="RSPH349102:G1G8M-3787-MONOMER"/>